<dbReference type="Gene3D" id="2.60.120.260">
    <property type="entry name" value="Galactose-binding domain-like"/>
    <property type="match status" value="1"/>
</dbReference>
<keyword evidence="4" id="KW-1185">Reference proteome</keyword>
<dbReference type="Proteomes" id="UP000253153">
    <property type="component" value="Unassembled WGS sequence"/>
</dbReference>
<evidence type="ECO:0008006" key="5">
    <source>
        <dbReference type="Google" id="ProtNLM"/>
    </source>
</evidence>
<feature type="signal peptide" evidence="2">
    <location>
        <begin position="1"/>
        <end position="21"/>
    </location>
</feature>
<keyword evidence="2" id="KW-0732">Signal</keyword>
<evidence type="ECO:0000313" key="3">
    <source>
        <dbReference type="EMBL" id="RBR26921.1"/>
    </source>
</evidence>
<dbReference type="RefSeq" id="XP_031021512.1">
    <property type="nucleotide sequence ID" value="XM_031154340.1"/>
</dbReference>
<accession>A0A366SC72</accession>
<gene>
    <name evidence="3" type="ORF">FIESC28_00189</name>
</gene>
<organism evidence="3 4">
    <name type="scientific">Fusarium coffeatum</name>
    <dbReference type="NCBI Taxonomy" id="231269"/>
    <lineage>
        <taxon>Eukaryota</taxon>
        <taxon>Fungi</taxon>
        <taxon>Dikarya</taxon>
        <taxon>Ascomycota</taxon>
        <taxon>Pezizomycotina</taxon>
        <taxon>Sordariomycetes</taxon>
        <taxon>Hypocreomycetidae</taxon>
        <taxon>Hypocreales</taxon>
        <taxon>Nectriaceae</taxon>
        <taxon>Fusarium</taxon>
        <taxon>Fusarium incarnatum-equiseti species complex</taxon>
    </lineage>
</organism>
<evidence type="ECO:0000313" key="4">
    <source>
        <dbReference type="Proteomes" id="UP000253153"/>
    </source>
</evidence>
<feature type="region of interest" description="Disordered" evidence="1">
    <location>
        <begin position="128"/>
        <end position="157"/>
    </location>
</feature>
<dbReference type="OrthoDB" id="5105155at2759"/>
<comment type="caution">
    <text evidence="3">The sequence shown here is derived from an EMBL/GenBank/DDBJ whole genome shotgun (WGS) entry which is preliminary data.</text>
</comment>
<dbReference type="GeneID" id="41989636"/>
<protein>
    <recommendedName>
        <fullName evidence="5">CBM-cenC domain-containing protein</fullName>
    </recommendedName>
</protein>
<sequence>MRVPSLNLVSAFLAVCGNAHASPCKPKSTSAALDGPSSTGTVTSVSTQEATSASYVVSITTEGSSVIESLSFYSSSIISKPVSFIVTTTSDAFLSYSTELSSSSETTEASGIMAADMSATTASTTELSTELPTTSNTAETTTSDIPISTTSEEPAPSNLFFDPSFEEPSIDGEVDGTPWIVRDGPSSSVGITPDVARTGSHAAYWSVTVTGQNGGTVKQEVALDYSHFYKISYWWYIDEDAQPESLRSCYISIVQDSTDGKSSSFPDFFLLPSPLPLKTWTKRELSFNSINITPAYMTFSVFCFEDAGTGLKVAIDDIQLVY</sequence>
<feature type="chain" id="PRO_5016611319" description="CBM-cenC domain-containing protein" evidence="2">
    <location>
        <begin position="22"/>
        <end position="322"/>
    </location>
</feature>
<dbReference type="AlphaFoldDB" id="A0A366SC72"/>
<dbReference type="EMBL" id="QKXC01000005">
    <property type="protein sequence ID" value="RBR26921.1"/>
    <property type="molecule type" value="Genomic_DNA"/>
</dbReference>
<reference evidence="3 4" key="1">
    <citation type="submission" date="2018-06" db="EMBL/GenBank/DDBJ databases">
        <title>Fusarium incarnatum-equiseti species complex species 28.</title>
        <authorList>
            <person name="Gardiner D.M."/>
        </authorList>
    </citation>
    <scope>NUCLEOTIDE SEQUENCE [LARGE SCALE GENOMIC DNA]</scope>
    <source>
        <strain evidence="3 4">FIESC_28</strain>
    </source>
</reference>
<evidence type="ECO:0000256" key="2">
    <source>
        <dbReference type="SAM" id="SignalP"/>
    </source>
</evidence>
<feature type="compositionally biased region" description="Low complexity" evidence="1">
    <location>
        <begin position="128"/>
        <end position="153"/>
    </location>
</feature>
<name>A0A366SC72_9HYPO</name>
<proteinExistence type="predicted"/>
<evidence type="ECO:0000256" key="1">
    <source>
        <dbReference type="SAM" id="MobiDB-lite"/>
    </source>
</evidence>